<name>A0AAN7WB81_9PEZI</name>
<organism evidence="6 7">
    <name type="scientific">Elasticomyces elasticus</name>
    <dbReference type="NCBI Taxonomy" id="574655"/>
    <lineage>
        <taxon>Eukaryota</taxon>
        <taxon>Fungi</taxon>
        <taxon>Dikarya</taxon>
        <taxon>Ascomycota</taxon>
        <taxon>Pezizomycotina</taxon>
        <taxon>Dothideomycetes</taxon>
        <taxon>Dothideomycetidae</taxon>
        <taxon>Mycosphaerellales</taxon>
        <taxon>Teratosphaeriaceae</taxon>
        <taxon>Elasticomyces</taxon>
    </lineage>
</organism>
<evidence type="ECO:0000256" key="3">
    <source>
        <dbReference type="PROSITE-ProRule" id="PRU00023"/>
    </source>
</evidence>
<feature type="repeat" description="ANK" evidence="3">
    <location>
        <begin position="711"/>
        <end position="743"/>
    </location>
</feature>
<dbReference type="PROSITE" id="PS50088">
    <property type="entry name" value="ANK_REPEAT"/>
    <property type="match status" value="8"/>
</dbReference>
<accession>A0AAN7WB81</accession>
<dbReference type="Pfam" id="PF24883">
    <property type="entry name" value="NPHP3_N"/>
    <property type="match status" value="1"/>
</dbReference>
<feature type="repeat" description="ANK" evidence="3">
    <location>
        <begin position="815"/>
        <end position="842"/>
    </location>
</feature>
<feature type="repeat" description="ANK" evidence="3">
    <location>
        <begin position="777"/>
        <end position="809"/>
    </location>
</feature>
<gene>
    <name evidence="6" type="ORF">LTR97_004833</name>
</gene>
<dbReference type="InterPro" id="IPR036770">
    <property type="entry name" value="Ankyrin_rpt-contain_sf"/>
</dbReference>
<dbReference type="Proteomes" id="UP001310594">
    <property type="component" value="Unassembled WGS sequence"/>
</dbReference>
<dbReference type="InterPro" id="IPR002110">
    <property type="entry name" value="Ankyrin_rpt"/>
</dbReference>
<evidence type="ECO:0008006" key="8">
    <source>
        <dbReference type="Google" id="ProtNLM"/>
    </source>
</evidence>
<comment type="caution">
    <text evidence="6">The sequence shown here is derived from an EMBL/GenBank/DDBJ whole genome shotgun (WGS) entry which is preliminary data.</text>
</comment>
<feature type="repeat" description="ANK" evidence="3">
    <location>
        <begin position="580"/>
        <end position="612"/>
    </location>
</feature>
<evidence type="ECO:0000256" key="2">
    <source>
        <dbReference type="ARBA" id="ARBA00023043"/>
    </source>
</evidence>
<protein>
    <recommendedName>
        <fullName evidence="8">NACHT domain-containing protein</fullName>
    </recommendedName>
</protein>
<dbReference type="PANTHER" id="PTHR24198:SF165">
    <property type="entry name" value="ANKYRIN REPEAT-CONTAINING PROTEIN-RELATED"/>
    <property type="match status" value="1"/>
</dbReference>
<reference evidence="6" key="1">
    <citation type="submission" date="2023-08" db="EMBL/GenBank/DDBJ databases">
        <title>Black Yeasts Isolated from many extreme environments.</title>
        <authorList>
            <person name="Coleine C."/>
            <person name="Stajich J.E."/>
            <person name="Selbmann L."/>
        </authorList>
    </citation>
    <scope>NUCLEOTIDE SEQUENCE</scope>
    <source>
        <strain evidence="6">CCFEE 5810</strain>
    </source>
</reference>
<dbReference type="InterPro" id="IPR054471">
    <property type="entry name" value="GPIID_WHD"/>
</dbReference>
<dbReference type="Gene3D" id="1.25.40.20">
    <property type="entry name" value="Ankyrin repeat-containing domain"/>
    <property type="match status" value="4"/>
</dbReference>
<dbReference type="SMART" id="SM00248">
    <property type="entry name" value="ANK"/>
    <property type="match status" value="9"/>
</dbReference>
<evidence type="ECO:0000259" key="5">
    <source>
        <dbReference type="Pfam" id="PF24883"/>
    </source>
</evidence>
<dbReference type="Pfam" id="PF22939">
    <property type="entry name" value="WHD_GPIID"/>
    <property type="match status" value="1"/>
</dbReference>
<feature type="repeat" description="ANK" evidence="3">
    <location>
        <begin position="645"/>
        <end position="677"/>
    </location>
</feature>
<dbReference type="PROSITE" id="PS50297">
    <property type="entry name" value="ANK_REP_REGION"/>
    <property type="match status" value="3"/>
</dbReference>
<keyword evidence="2 3" id="KW-0040">ANK repeat</keyword>
<dbReference type="Pfam" id="PF12796">
    <property type="entry name" value="Ank_2"/>
    <property type="match status" value="2"/>
</dbReference>
<dbReference type="Pfam" id="PF00023">
    <property type="entry name" value="Ank"/>
    <property type="match status" value="1"/>
</dbReference>
<evidence type="ECO:0000313" key="6">
    <source>
        <dbReference type="EMBL" id="KAK5702015.1"/>
    </source>
</evidence>
<proteinExistence type="predicted"/>
<dbReference type="PANTHER" id="PTHR24198">
    <property type="entry name" value="ANKYRIN REPEAT AND PROTEIN KINASE DOMAIN-CONTAINING PROTEIN"/>
    <property type="match status" value="1"/>
</dbReference>
<dbReference type="EMBL" id="JAVRQU010000006">
    <property type="protein sequence ID" value="KAK5702015.1"/>
    <property type="molecule type" value="Genomic_DNA"/>
</dbReference>
<dbReference type="SUPFAM" id="SSF48403">
    <property type="entry name" value="Ankyrin repeat"/>
    <property type="match status" value="1"/>
</dbReference>
<dbReference type="Gene3D" id="3.40.50.300">
    <property type="entry name" value="P-loop containing nucleotide triphosphate hydrolases"/>
    <property type="match status" value="1"/>
</dbReference>
<sequence length="896" mass="98607">MDDGRRAINVNIGDLTTLGPSNTVNAGVFFNGQEDPTAKLDKCRDNIFLTDPQSDRDELISVKGKRVHGTCEWIERDAKYKSWLSGETNLLWICGGPGKGKTVLSIYLTQRLMQAHTIYYFCSSNDRKRNGASTVLRGLIWHITELCPEVADQLVELRGDVSGKRVQATLGSRETLWRIFTRIVHDPRSTVTCCVLDGLDECDEISHRWLIAKFTDLLSEPSRTGTGIASSFKLMIVSRPEVSGLARCAQIKLDPNNNELVGKDIRRFVATRVEDLATNISMSKGLRLEVEETLLERSQGTFLWVGFAMLELLKKGTALEVSEVLNALPEGLPSMYSRMLLQIHRHNRFTSLLILQCVTVSVAPLDLLELAVAIGTLESKHITQEQTIRDQIKACGAMIRIDTGTVELVHQSARDYLLRDEVDENAILEQLRVKPEEAHLQMAQACVRCIEQVENFGEPHRLRNEDKVIERYVFVARKPLDDYAIDHWADHAGRCGRLVVHLLEQSPLFGEKSSLRDKWWAEYAEYLSEPNMMAVPADIHLACYLGIVPWVQALLRDKRKPSLTSLVQRSRKLVNVCDSAGRSPLWWAICAGDVVVVQLLLQEGAQPNTHKATGNAFILACRKGHDRIVNLLLAAGTDINARGEEYGSALQAASHRGHEIVVRTLLAAGASVDTQSGFHGSALQAACSEGHESTVQLLLAAGASVNAQGGEYGNALQAACAKGHQSTVQLLLQEGAEVNAQGGLFGNALQVASYFDHEETVQLLLQTGANVNAQGGKHGNALQAASVEGHEDTVRILLAAGADVNAEGGPYMNGLQAASANNHRETVRILLAAGADVNAHSADHGNAFEAACYWRHVLVMRLLLEHGAVEQWRSNSDGQKAQEYYQRIFKGWLSDS</sequence>
<evidence type="ECO:0000256" key="1">
    <source>
        <dbReference type="ARBA" id="ARBA00022737"/>
    </source>
</evidence>
<feature type="domain" description="Nephrocystin 3-like N-terminal" evidence="5">
    <location>
        <begin position="69"/>
        <end position="239"/>
    </location>
</feature>
<dbReference type="InterPro" id="IPR027417">
    <property type="entry name" value="P-loop_NTPase"/>
</dbReference>
<evidence type="ECO:0000313" key="7">
    <source>
        <dbReference type="Proteomes" id="UP001310594"/>
    </source>
</evidence>
<dbReference type="InterPro" id="IPR056884">
    <property type="entry name" value="NPHP3-like_N"/>
</dbReference>
<feature type="repeat" description="ANK" evidence="3">
    <location>
        <begin position="747"/>
        <end position="776"/>
    </location>
</feature>
<dbReference type="AlphaFoldDB" id="A0AAN7WB81"/>
<feature type="domain" description="GPI inositol-deacylase winged helix" evidence="4">
    <location>
        <begin position="352"/>
        <end position="423"/>
    </location>
</feature>
<evidence type="ECO:0000259" key="4">
    <source>
        <dbReference type="Pfam" id="PF22939"/>
    </source>
</evidence>
<feature type="repeat" description="ANK" evidence="3">
    <location>
        <begin position="612"/>
        <end position="644"/>
    </location>
</feature>
<dbReference type="Pfam" id="PF13637">
    <property type="entry name" value="Ank_4"/>
    <property type="match status" value="1"/>
</dbReference>
<feature type="repeat" description="ANK" evidence="3">
    <location>
        <begin position="678"/>
        <end position="710"/>
    </location>
</feature>
<keyword evidence="1" id="KW-0677">Repeat</keyword>